<feature type="domain" description="Glutamyl-tRNA reductase N-terminal" evidence="2">
    <location>
        <begin position="39"/>
        <end position="118"/>
    </location>
</feature>
<dbReference type="RefSeq" id="WP_135763502.1">
    <property type="nucleotide sequence ID" value="NZ_RQHV01000038.1"/>
</dbReference>
<reference evidence="3" key="1">
    <citation type="journal article" date="2019" name="PLoS Negl. Trop. Dis.">
        <title>Revisiting the worldwide diversity of Leptospira species in the environment.</title>
        <authorList>
            <person name="Vincent A.T."/>
            <person name="Schiettekatte O."/>
            <person name="Bourhy P."/>
            <person name="Veyrier F.J."/>
            <person name="Picardeau M."/>
        </authorList>
    </citation>
    <scope>NUCLEOTIDE SEQUENCE [LARGE SCALE GENOMIC DNA]</scope>
    <source>
        <strain evidence="3">201400974</strain>
    </source>
</reference>
<comment type="caution">
    <text evidence="3">The sequence shown here is derived from an EMBL/GenBank/DDBJ whole genome shotgun (WGS) entry which is preliminary data.</text>
</comment>
<dbReference type="GO" id="GO:0008883">
    <property type="term" value="F:glutamyl-tRNA reductase activity"/>
    <property type="evidence" value="ECO:0007669"/>
    <property type="project" value="InterPro"/>
</dbReference>
<dbReference type="Pfam" id="PF05201">
    <property type="entry name" value="GlutR_N"/>
    <property type="match status" value="1"/>
</dbReference>
<evidence type="ECO:0000313" key="3">
    <source>
        <dbReference type="EMBL" id="TGN11652.1"/>
    </source>
</evidence>
<dbReference type="SUPFAM" id="SSF69742">
    <property type="entry name" value="Glutamyl tRNA-reductase catalytic, N-terminal domain"/>
    <property type="match status" value="1"/>
</dbReference>
<sequence length="292" mass="33777">MWGNLIVLHDDTEERTAKELDGFVSWHTCMRSVYIGDDRLVSREDIPENISYHFGFAAYQLILEIVTGVHSRLFGESEILAQFRDRFRKENLNDSPFSKNLHKLRDQILEQTKIVRSKLLTGQGRQTYGSIADSFLKEKESVSLFGSGKLVESILPYLVQKGRSVTVVARNSERLSQLKSRYAVQTSLWENYTDRSESLVIASSYFPETLISNIKSKRLIIDFRAETELQHIPANTKYVSFKDILANITETENHLTNLRPQILSLIEELTREREEEQIHLLHGWEDLACLEK</sequence>
<dbReference type="GO" id="GO:0033014">
    <property type="term" value="P:tetrapyrrole biosynthetic process"/>
    <property type="evidence" value="ECO:0007669"/>
    <property type="project" value="InterPro"/>
</dbReference>
<protein>
    <submittedName>
        <fullName evidence="3">Glutamyl-tRNA reductase</fullName>
    </submittedName>
</protein>
<dbReference type="SUPFAM" id="SSF51735">
    <property type="entry name" value="NAD(P)-binding Rossmann-fold domains"/>
    <property type="match status" value="1"/>
</dbReference>
<feature type="domain" description="Pyrroline-5-carboxylate reductase catalytic N-terminal" evidence="1">
    <location>
        <begin position="142"/>
        <end position="203"/>
    </location>
</feature>
<organism evidence="3 4">
    <name type="scientific">Leptospira ilyithenensis</name>
    <dbReference type="NCBI Taxonomy" id="2484901"/>
    <lineage>
        <taxon>Bacteria</taxon>
        <taxon>Pseudomonadati</taxon>
        <taxon>Spirochaetota</taxon>
        <taxon>Spirochaetia</taxon>
        <taxon>Leptospirales</taxon>
        <taxon>Leptospiraceae</taxon>
        <taxon>Leptospira</taxon>
    </lineage>
</organism>
<dbReference type="InterPro" id="IPR036291">
    <property type="entry name" value="NAD(P)-bd_dom_sf"/>
</dbReference>
<name>A0A4R9LQ72_9LEPT</name>
<gene>
    <name evidence="3" type="ORF">EHS11_06010</name>
</gene>
<evidence type="ECO:0000259" key="1">
    <source>
        <dbReference type="Pfam" id="PF03807"/>
    </source>
</evidence>
<dbReference type="GO" id="GO:0050661">
    <property type="term" value="F:NADP binding"/>
    <property type="evidence" value="ECO:0007669"/>
    <property type="project" value="InterPro"/>
</dbReference>
<dbReference type="AlphaFoldDB" id="A0A4R9LQ72"/>
<accession>A0A4R9LQ72</accession>
<keyword evidence="4" id="KW-1185">Reference proteome</keyword>
<dbReference type="OrthoDB" id="5289779at2"/>
<dbReference type="Proteomes" id="UP000298264">
    <property type="component" value="Unassembled WGS sequence"/>
</dbReference>
<dbReference type="Pfam" id="PF03807">
    <property type="entry name" value="F420_oxidored"/>
    <property type="match status" value="1"/>
</dbReference>
<dbReference type="InterPro" id="IPR028939">
    <property type="entry name" value="P5C_Rdtase_cat_N"/>
</dbReference>
<dbReference type="InterPro" id="IPR015895">
    <property type="entry name" value="4pyrrol_synth_GluRdtase_N"/>
</dbReference>
<dbReference type="Gene3D" id="3.40.50.720">
    <property type="entry name" value="NAD(P)-binding Rossmann-like Domain"/>
    <property type="match status" value="1"/>
</dbReference>
<evidence type="ECO:0000313" key="4">
    <source>
        <dbReference type="Proteomes" id="UP000298264"/>
    </source>
</evidence>
<dbReference type="InterPro" id="IPR036343">
    <property type="entry name" value="GluRdtase_N_sf"/>
</dbReference>
<dbReference type="Gene3D" id="3.30.460.30">
    <property type="entry name" value="Glutamyl-tRNA reductase, N-terminal domain"/>
    <property type="match status" value="1"/>
</dbReference>
<proteinExistence type="predicted"/>
<dbReference type="EMBL" id="RQHV01000038">
    <property type="protein sequence ID" value="TGN11652.1"/>
    <property type="molecule type" value="Genomic_DNA"/>
</dbReference>
<evidence type="ECO:0000259" key="2">
    <source>
        <dbReference type="Pfam" id="PF05201"/>
    </source>
</evidence>